<gene>
    <name evidence="1" type="ORF">KY5_6905</name>
</gene>
<dbReference type="EMBL" id="CP022685">
    <property type="protein sequence ID" value="ATL31923.1"/>
    <property type="molecule type" value="Genomic_DNA"/>
</dbReference>
<accession>A0A291QKD7</accession>
<reference evidence="1 2" key="1">
    <citation type="submission" date="2017-08" db="EMBL/GenBank/DDBJ databases">
        <title>Complete Genome Sequence of Streptomyces formicae KY5, the formicamycin producer.</title>
        <authorList>
            <person name="Holmes N.A."/>
            <person name="Devine R."/>
            <person name="Qin Z."/>
            <person name="Seipke R.F."/>
            <person name="Wilkinson B."/>
            <person name="Hutchings M.I."/>
        </authorList>
    </citation>
    <scope>NUCLEOTIDE SEQUENCE [LARGE SCALE GENOMIC DNA]</scope>
    <source>
        <strain evidence="1 2">KY5</strain>
    </source>
</reference>
<protein>
    <submittedName>
        <fullName evidence="1">Uncharacterized protein</fullName>
    </submittedName>
</protein>
<keyword evidence="2" id="KW-1185">Reference proteome</keyword>
<dbReference type="AlphaFoldDB" id="A0A291QKD7"/>
<proteinExistence type="predicted"/>
<organism evidence="1 2">
    <name type="scientific">Streptomyces formicae</name>
    <dbReference type="NCBI Taxonomy" id="1616117"/>
    <lineage>
        <taxon>Bacteria</taxon>
        <taxon>Bacillati</taxon>
        <taxon>Actinomycetota</taxon>
        <taxon>Actinomycetes</taxon>
        <taxon>Kitasatosporales</taxon>
        <taxon>Streptomycetaceae</taxon>
        <taxon>Streptomyces</taxon>
    </lineage>
</organism>
<dbReference type="RefSeq" id="WP_234363014.1">
    <property type="nucleotide sequence ID" value="NZ_CP022685.1"/>
</dbReference>
<evidence type="ECO:0000313" key="2">
    <source>
        <dbReference type="Proteomes" id="UP000221011"/>
    </source>
</evidence>
<evidence type="ECO:0000313" key="1">
    <source>
        <dbReference type="EMBL" id="ATL31923.1"/>
    </source>
</evidence>
<name>A0A291QKD7_9ACTN</name>
<dbReference type="Proteomes" id="UP000221011">
    <property type="component" value="Chromosome"/>
</dbReference>
<dbReference type="KEGG" id="sfk:KY5_6905"/>
<sequence>MPAHHPPRPARRAAATRGRRITGVCAVALPTALLALQLGLGPAAQAHEGVGAGPRAASSVAAPDKATISEGQVEEVAPGGVITYPSVTSCLTVTVRLREGGLVGAHASLFQVPGELRSDQILAALKGRVGDRAVASVEVRGAVGAWHPSYFAKAIESYGEGEQVPVPTVPDPDGIARAVSEGLGTAPGLVSVEDVPDGDQVVS</sequence>